<organism evidence="2 3">
    <name type="scientific">Allacma fusca</name>
    <dbReference type="NCBI Taxonomy" id="39272"/>
    <lineage>
        <taxon>Eukaryota</taxon>
        <taxon>Metazoa</taxon>
        <taxon>Ecdysozoa</taxon>
        <taxon>Arthropoda</taxon>
        <taxon>Hexapoda</taxon>
        <taxon>Collembola</taxon>
        <taxon>Symphypleona</taxon>
        <taxon>Sminthuridae</taxon>
        <taxon>Allacma</taxon>
    </lineage>
</organism>
<comment type="caution">
    <text evidence="2">The sequence shown here is derived from an EMBL/GenBank/DDBJ whole genome shotgun (WGS) entry which is preliminary data.</text>
</comment>
<accession>A0A8J2NX97</accession>
<evidence type="ECO:0000256" key="1">
    <source>
        <dbReference type="SAM" id="Phobius"/>
    </source>
</evidence>
<name>A0A8J2NX97_9HEXA</name>
<proteinExistence type="predicted"/>
<protein>
    <submittedName>
        <fullName evidence="2">Uncharacterized protein</fullName>
    </submittedName>
</protein>
<evidence type="ECO:0000313" key="3">
    <source>
        <dbReference type="Proteomes" id="UP000708208"/>
    </source>
</evidence>
<dbReference type="EMBL" id="CAJVCH010185079">
    <property type="protein sequence ID" value="CAG7729843.1"/>
    <property type="molecule type" value="Genomic_DNA"/>
</dbReference>
<keyword evidence="1" id="KW-1133">Transmembrane helix</keyword>
<keyword evidence="3" id="KW-1185">Reference proteome</keyword>
<feature type="non-terminal residue" evidence="2">
    <location>
        <position position="1"/>
    </location>
</feature>
<evidence type="ECO:0000313" key="2">
    <source>
        <dbReference type="EMBL" id="CAG7729843.1"/>
    </source>
</evidence>
<dbReference type="Proteomes" id="UP000708208">
    <property type="component" value="Unassembled WGS sequence"/>
</dbReference>
<gene>
    <name evidence="2" type="ORF">AFUS01_LOCUS18534</name>
</gene>
<feature type="transmembrane region" description="Helical" evidence="1">
    <location>
        <begin position="51"/>
        <end position="74"/>
    </location>
</feature>
<reference evidence="2" key="1">
    <citation type="submission" date="2021-06" db="EMBL/GenBank/DDBJ databases">
        <authorList>
            <person name="Hodson N. C."/>
            <person name="Mongue J. A."/>
            <person name="Jaron S. K."/>
        </authorList>
    </citation>
    <scope>NUCLEOTIDE SEQUENCE</scope>
</reference>
<keyword evidence="1" id="KW-0812">Transmembrane</keyword>
<sequence length="162" mass="18754">MNLELQIRTSIIYSMKRDRLTSHNVISWRKLVHLVRMQVNLAGDWQKSHQLMLFTGSIILMTGLTFLVLTASSVGQSGRFFVFMQTSYILMAMSRIYLKIYAANFISHEESMIARELIFVKIPENEFSVQLEVKFLHDMIKRKPCSIKFGSYAILNKSLILG</sequence>
<keyword evidence="1" id="KW-0472">Membrane</keyword>
<dbReference type="AlphaFoldDB" id="A0A8J2NX97"/>